<dbReference type="STRING" id="329186.SAMN02927925_01004"/>
<dbReference type="PROSITE" id="PS00154">
    <property type="entry name" value="ATPASE_E1_E2"/>
    <property type="match status" value="1"/>
</dbReference>
<feature type="transmembrane region" description="Helical" evidence="11">
    <location>
        <begin position="724"/>
        <end position="752"/>
    </location>
</feature>
<dbReference type="GO" id="GO:0005524">
    <property type="term" value="F:ATP binding"/>
    <property type="evidence" value="ECO:0007669"/>
    <property type="project" value="UniProtKB-KW"/>
</dbReference>
<feature type="transmembrane region" description="Helical" evidence="11">
    <location>
        <begin position="758"/>
        <end position="780"/>
    </location>
</feature>
<evidence type="ECO:0000256" key="2">
    <source>
        <dbReference type="ARBA" id="ARBA00005675"/>
    </source>
</evidence>
<keyword evidence="5" id="KW-0547">Nucleotide-binding</keyword>
<dbReference type="Pfam" id="PF08282">
    <property type="entry name" value="Hydrolase_3"/>
    <property type="match status" value="1"/>
</dbReference>
<feature type="domain" description="Cation-transporting P-type ATPase N-terminal" evidence="12">
    <location>
        <begin position="9"/>
        <end position="82"/>
    </location>
</feature>
<dbReference type="Pfam" id="PF00689">
    <property type="entry name" value="Cation_ATPase_C"/>
    <property type="match status" value="1"/>
</dbReference>
<dbReference type="NCBIfam" id="TIGR01494">
    <property type="entry name" value="ATPase_P-type"/>
    <property type="match status" value="2"/>
</dbReference>
<dbReference type="FunFam" id="3.40.50.1000:FF:000028">
    <property type="entry name" value="Calcium-transporting P-type ATPase, putative"/>
    <property type="match status" value="1"/>
</dbReference>
<dbReference type="Gene3D" id="2.70.150.10">
    <property type="entry name" value="Calcium-transporting ATPase, cytoplasmic transduction domain A"/>
    <property type="match status" value="1"/>
</dbReference>
<dbReference type="PANTHER" id="PTHR42861">
    <property type="entry name" value="CALCIUM-TRANSPORTING ATPASE"/>
    <property type="match status" value="1"/>
</dbReference>
<evidence type="ECO:0000256" key="11">
    <source>
        <dbReference type="SAM" id="Phobius"/>
    </source>
</evidence>
<name>A0A1G4VGK3_9FLAO</name>
<dbReference type="Gene3D" id="3.40.50.1000">
    <property type="entry name" value="HAD superfamily/HAD-like"/>
    <property type="match status" value="1"/>
</dbReference>
<keyword evidence="3" id="KW-0597">Phosphoprotein</keyword>
<feature type="transmembrane region" description="Helical" evidence="11">
    <location>
        <begin position="250"/>
        <end position="267"/>
    </location>
</feature>
<feature type="transmembrane region" description="Helical" evidence="11">
    <location>
        <begin position="835"/>
        <end position="853"/>
    </location>
</feature>
<dbReference type="SUPFAM" id="SSF81665">
    <property type="entry name" value="Calcium ATPase, transmembrane domain M"/>
    <property type="match status" value="1"/>
</dbReference>
<dbReference type="EMBL" id="FMTY01000002">
    <property type="protein sequence ID" value="SCX06452.1"/>
    <property type="molecule type" value="Genomic_DNA"/>
</dbReference>
<feature type="transmembrane region" description="Helical" evidence="11">
    <location>
        <begin position="86"/>
        <end position="103"/>
    </location>
</feature>
<evidence type="ECO:0000256" key="3">
    <source>
        <dbReference type="ARBA" id="ARBA00022553"/>
    </source>
</evidence>
<dbReference type="InterPro" id="IPR023299">
    <property type="entry name" value="ATPase_P-typ_cyto_dom_N"/>
</dbReference>
<dbReference type="InterPro" id="IPR004014">
    <property type="entry name" value="ATPase_P-typ_cation-transptr_N"/>
</dbReference>
<dbReference type="FunFam" id="2.70.150.10:FF:000160">
    <property type="entry name" value="Sarcoplasmic/endoplasmic reticulum calcium ATPase 1"/>
    <property type="match status" value="1"/>
</dbReference>
<feature type="transmembrane region" description="Helical" evidence="11">
    <location>
        <begin position="656"/>
        <end position="677"/>
    </location>
</feature>
<comment type="subcellular location">
    <subcellularLocation>
        <location evidence="1">Endomembrane system</location>
        <topology evidence="1">Multi-pass membrane protein</topology>
    </subcellularLocation>
</comment>
<dbReference type="Gene3D" id="3.40.1110.10">
    <property type="entry name" value="Calcium-transporting ATPase, cytoplasmic domain N"/>
    <property type="match status" value="1"/>
</dbReference>
<evidence type="ECO:0000256" key="10">
    <source>
        <dbReference type="ARBA" id="ARBA00023136"/>
    </source>
</evidence>
<dbReference type="PRINTS" id="PR00119">
    <property type="entry name" value="CATATPASE"/>
</dbReference>
<dbReference type="SFLD" id="SFLDS00003">
    <property type="entry name" value="Haloacid_Dehalogenase"/>
    <property type="match status" value="1"/>
</dbReference>
<dbReference type="InterPro" id="IPR044492">
    <property type="entry name" value="P_typ_ATPase_HD_dom"/>
</dbReference>
<keyword evidence="4 11" id="KW-0812">Transmembrane</keyword>
<dbReference type="SUPFAM" id="SSF56784">
    <property type="entry name" value="HAD-like"/>
    <property type="match status" value="1"/>
</dbReference>
<evidence type="ECO:0000256" key="6">
    <source>
        <dbReference type="ARBA" id="ARBA00022840"/>
    </source>
</evidence>
<feature type="transmembrane region" description="Helical" evidence="11">
    <location>
        <begin position="683"/>
        <end position="703"/>
    </location>
</feature>
<evidence type="ECO:0000256" key="7">
    <source>
        <dbReference type="ARBA" id="ARBA00022842"/>
    </source>
</evidence>
<feature type="transmembrane region" description="Helical" evidence="11">
    <location>
        <begin position="792"/>
        <end position="815"/>
    </location>
</feature>
<dbReference type="SFLD" id="SFLDF00027">
    <property type="entry name" value="p-type_atpase"/>
    <property type="match status" value="1"/>
</dbReference>
<dbReference type="eggNOG" id="COG0474">
    <property type="taxonomic scope" value="Bacteria"/>
</dbReference>
<dbReference type="Proteomes" id="UP000182124">
    <property type="component" value="Unassembled WGS sequence"/>
</dbReference>
<dbReference type="GO" id="GO:0016020">
    <property type="term" value="C:membrane"/>
    <property type="evidence" value="ECO:0007669"/>
    <property type="project" value="InterPro"/>
</dbReference>
<keyword evidence="6" id="KW-0067">ATP-binding</keyword>
<evidence type="ECO:0000256" key="1">
    <source>
        <dbReference type="ARBA" id="ARBA00004127"/>
    </source>
</evidence>
<feature type="transmembrane region" description="Helical" evidence="11">
    <location>
        <begin position="273"/>
        <end position="300"/>
    </location>
</feature>
<dbReference type="InterPro" id="IPR018303">
    <property type="entry name" value="ATPase_P-typ_P_site"/>
</dbReference>
<keyword evidence="9 11" id="KW-1133">Transmembrane helix</keyword>
<dbReference type="InterPro" id="IPR036412">
    <property type="entry name" value="HAD-like_sf"/>
</dbReference>
<gene>
    <name evidence="13" type="ORF">SAMN02927925_01004</name>
</gene>
<evidence type="ECO:0000259" key="12">
    <source>
        <dbReference type="SMART" id="SM00831"/>
    </source>
</evidence>
<evidence type="ECO:0000256" key="4">
    <source>
        <dbReference type="ARBA" id="ARBA00022692"/>
    </source>
</evidence>
<accession>A0A1G4VGK3</accession>
<organism evidence="13 14">
    <name type="scientific">Flavobacterium saliperosum</name>
    <dbReference type="NCBI Taxonomy" id="329186"/>
    <lineage>
        <taxon>Bacteria</taxon>
        <taxon>Pseudomonadati</taxon>
        <taxon>Bacteroidota</taxon>
        <taxon>Flavobacteriia</taxon>
        <taxon>Flavobacteriales</taxon>
        <taxon>Flavobacteriaceae</taxon>
        <taxon>Flavobacterium</taxon>
    </lineage>
</organism>
<dbReference type="PRINTS" id="PR00120">
    <property type="entry name" value="HATPASE"/>
</dbReference>
<dbReference type="SMART" id="SM00831">
    <property type="entry name" value="Cation_ATPase_N"/>
    <property type="match status" value="1"/>
</dbReference>
<dbReference type="GO" id="GO:0012505">
    <property type="term" value="C:endomembrane system"/>
    <property type="evidence" value="ECO:0007669"/>
    <property type="project" value="UniProtKB-SubCell"/>
</dbReference>
<dbReference type="Pfam" id="PF00122">
    <property type="entry name" value="E1-E2_ATPase"/>
    <property type="match status" value="1"/>
</dbReference>
<dbReference type="InterPro" id="IPR023298">
    <property type="entry name" value="ATPase_P-typ_TM_dom_sf"/>
</dbReference>
<reference evidence="13 14" key="1">
    <citation type="submission" date="2016-10" db="EMBL/GenBank/DDBJ databases">
        <authorList>
            <person name="de Groot N.N."/>
        </authorList>
    </citation>
    <scope>NUCLEOTIDE SEQUENCE [LARGE SCALE GENOMIC DNA]</scope>
    <source>
        <strain evidence="13 14">CGMCC 1.3801</strain>
    </source>
</reference>
<dbReference type="Gene3D" id="1.20.1110.10">
    <property type="entry name" value="Calcium-transporting ATPase, transmembrane domain"/>
    <property type="match status" value="2"/>
</dbReference>
<feature type="transmembrane region" description="Helical" evidence="11">
    <location>
        <begin position="62"/>
        <end position="80"/>
    </location>
</feature>
<dbReference type="InterPro" id="IPR001757">
    <property type="entry name" value="P_typ_ATPase"/>
</dbReference>
<comment type="similarity">
    <text evidence="2">Belongs to the cation transport ATPase (P-type) (TC 3.A.3) family. Type IIA subfamily.</text>
</comment>
<evidence type="ECO:0000313" key="13">
    <source>
        <dbReference type="EMBL" id="SCX06452.1"/>
    </source>
</evidence>
<dbReference type="InterPro" id="IPR023214">
    <property type="entry name" value="HAD_sf"/>
</dbReference>
<proteinExistence type="inferred from homology"/>
<dbReference type="Pfam" id="PF00690">
    <property type="entry name" value="Cation_ATPase_N"/>
    <property type="match status" value="1"/>
</dbReference>
<keyword evidence="10 11" id="KW-0472">Membrane</keyword>
<dbReference type="InterPro" id="IPR008250">
    <property type="entry name" value="ATPase_P-typ_transduc_dom_A_sf"/>
</dbReference>
<dbReference type="SUPFAM" id="SSF81653">
    <property type="entry name" value="Calcium ATPase, transduction domain A"/>
    <property type="match status" value="1"/>
</dbReference>
<evidence type="ECO:0000256" key="8">
    <source>
        <dbReference type="ARBA" id="ARBA00022967"/>
    </source>
</evidence>
<dbReference type="InterPro" id="IPR006068">
    <property type="entry name" value="ATPase_P-typ_cation-transptr_C"/>
</dbReference>
<protein>
    <submittedName>
        <fullName evidence="13">Ca2+-transporting ATPase</fullName>
    </submittedName>
</protein>
<dbReference type="GO" id="GO:0016887">
    <property type="term" value="F:ATP hydrolysis activity"/>
    <property type="evidence" value="ECO:0007669"/>
    <property type="project" value="InterPro"/>
</dbReference>
<evidence type="ECO:0000313" key="14">
    <source>
        <dbReference type="Proteomes" id="UP000182124"/>
    </source>
</evidence>
<evidence type="ECO:0000256" key="9">
    <source>
        <dbReference type="ARBA" id="ARBA00022989"/>
    </source>
</evidence>
<keyword evidence="8" id="KW-1278">Translocase</keyword>
<dbReference type="FunFam" id="3.40.50.1000:FF:000001">
    <property type="entry name" value="Phospholipid-transporting ATPase IC"/>
    <property type="match status" value="1"/>
</dbReference>
<dbReference type="SFLD" id="SFLDG00002">
    <property type="entry name" value="C1.7:_P-type_atpase_like"/>
    <property type="match status" value="1"/>
</dbReference>
<evidence type="ECO:0000256" key="5">
    <source>
        <dbReference type="ARBA" id="ARBA00022741"/>
    </source>
</evidence>
<keyword evidence="7" id="KW-0460">Magnesium</keyword>
<dbReference type="Pfam" id="PF13246">
    <property type="entry name" value="Cation_ATPase"/>
    <property type="match status" value="1"/>
</dbReference>
<dbReference type="InterPro" id="IPR059000">
    <property type="entry name" value="ATPase_P-type_domA"/>
</dbReference>
<dbReference type="AlphaFoldDB" id="A0A1G4VGK3"/>
<sequence length="858" mass="93832">MLTFEYMKPGYQQTINEALKHWHSSEKGLSPDDIRTLQKQYGKNELQTPEQKSRLTIFIQQFKDVMILILMGAAAISFIAGETTDGYVILVIILGNALIGYFQEYNAEKALRKLQQMSAQTTVVIRDNQHIPIDAAELVPGDIVVLEAGNIIPADGRLLTVSALKTEEATLTGESASVEKKTTPIQEDKILPADQRNMVFKSTIVSNGSGTMLVTATGMATEIGRIATLLEAEPEKTPLQKRLQTFSRQLVVVVLLLCIAFFGYGLYRNEPSLTLFLTALSLAVAALPEALPAVITIALAQGASRMVKHNALIRKLPAVETLGAITYICSDKTGTLTLNKMTVEKVVPAEGKDNLLLHALLLNNEVRFNADNVLLGDSTEVALARYALQHGLTRDEALTRHPITDILPFDSNRMRMATLHPYDTKFILLVKGAPVKIAETLSPLYSDTKEALLQQNRTWAREGLRVLFYAYTILDTKPESLTEALESNLDFLGMAGLIDPPREEVIAAITQCKTAGIKPVMITGDQPLTALAIAERLQIIAPGDGTALTGADIMELTDIQLREKVKSVSVYARVSPEQKLKIVRALQQEGQLVAMTGDGVNDAPSLQQANIGVAMGITGSDVAKEAAHMILLDDNFATIVKAIKEGRHIYDTIKKFILYVLSCNLGELLVIFFAPLLGFAVPLLPIHILWINLVTDGLPGIALTAEPTEKNIMQKPPRPPKENLFAGGLLPRILLTGILMAIAAFVLQYIAVSKGYPILLQQTMIFTLLCLIQLGNALSVRSLDKSVLSVSLFRNPLLLGVIVVTIGLQFLLVYVPFLQPIFKTTALPLEALRDTVIVAITCFIAIEMGKWVTVRLRA</sequence>
<dbReference type="RefSeq" id="WP_218120816.1">
    <property type="nucleotide sequence ID" value="NZ_FMTY01000002.1"/>
</dbReference>